<organism evidence="10 11">
    <name type="scientific">Myodes glareolus</name>
    <name type="common">Bank vole</name>
    <name type="synonym">Clethrionomys glareolus</name>
    <dbReference type="NCBI Taxonomy" id="447135"/>
    <lineage>
        <taxon>Eukaryota</taxon>
        <taxon>Metazoa</taxon>
        <taxon>Chordata</taxon>
        <taxon>Craniata</taxon>
        <taxon>Vertebrata</taxon>
        <taxon>Euteleostomi</taxon>
        <taxon>Mammalia</taxon>
        <taxon>Eutheria</taxon>
        <taxon>Euarchontoglires</taxon>
        <taxon>Glires</taxon>
        <taxon>Rodentia</taxon>
        <taxon>Myomorpha</taxon>
        <taxon>Muroidea</taxon>
        <taxon>Cricetidae</taxon>
        <taxon>Arvicolinae</taxon>
        <taxon>Myodes</taxon>
    </lineage>
</organism>
<dbReference type="InterPro" id="IPR020828">
    <property type="entry name" value="GlycerAld_3-P_DH_NAD(P)-bd"/>
</dbReference>
<dbReference type="GO" id="GO:0051287">
    <property type="term" value="F:NAD binding"/>
    <property type="evidence" value="ECO:0007669"/>
    <property type="project" value="InterPro"/>
</dbReference>
<dbReference type="SMART" id="SM00846">
    <property type="entry name" value="Gp_dh_N"/>
    <property type="match status" value="1"/>
</dbReference>
<keyword evidence="11" id="KW-1185">Reference proteome</keyword>
<accession>A0AAW0JGE2</accession>
<dbReference type="PANTHER" id="PTHR10836:SF111">
    <property type="entry name" value="GLYCERALDEHYDE-3-PHOSPHATE DEHYDROGENASE"/>
    <property type="match status" value="1"/>
</dbReference>
<keyword evidence="6" id="KW-0520">NAD</keyword>
<keyword evidence="4" id="KW-0963">Cytoplasm</keyword>
<dbReference type="Proteomes" id="UP001488838">
    <property type="component" value="Unassembled WGS sequence"/>
</dbReference>
<evidence type="ECO:0000256" key="7">
    <source>
        <dbReference type="ARBA" id="ARBA00023152"/>
    </source>
</evidence>
<evidence type="ECO:0000313" key="10">
    <source>
        <dbReference type="EMBL" id="KAK7825713.1"/>
    </source>
</evidence>
<protein>
    <recommendedName>
        <fullName evidence="3">glyceraldehyde-3-phosphate dehydrogenase (phosphorylating)</fullName>
        <ecNumber evidence="3">1.2.1.12</ecNumber>
    </recommendedName>
</protein>
<evidence type="ECO:0000256" key="8">
    <source>
        <dbReference type="ARBA" id="ARBA00047698"/>
    </source>
</evidence>
<reference evidence="10 11" key="1">
    <citation type="journal article" date="2023" name="bioRxiv">
        <title>Conserved and derived expression patterns and positive selection on dental genes reveal complex evolutionary context of ever-growing rodent molars.</title>
        <authorList>
            <person name="Calamari Z.T."/>
            <person name="Song A."/>
            <person name="Cohen E."/>
            <person name="Akter M."/>
            <person name="Roy R.D."/>
            <person name="Hallikas O."/>
            <person name="Christensen M.M."/>
            <person name="Li P."/>
            <person name="Marangoni P."/>
            <person name="Jernvall J."/>
            <person name="Klein O.D."/>
        </authorList>
    </citation>
    <scope>NUCLEOTIDE SEQUENCE [LARGE SCALE GENOMIC DNA]</scope>
    <source>
        <strain evidence="10">V071</strain>
    </source>
</reference>
<gene>
    <name evidence="10" type="ORF">U0070_012958</name>
</gene>
<dbReference type="InterPro" id="IPR036291">
    <property type="entry name" value="NAD(P)-bd_dom_sf"/>
</dbReference>
<comment type="similarity">
    <text evidence="2">Belongs to the glyceraldehyde-3-phosphate dehydrogenase family.</text>
</comment>
<evidence type="ECO:0000259" key="9">
    <source>
        <dbReference type="SMART" id="SM00846"/>
    </source>
</evidence>
<dbReference type="SUPFAM" id="SSF51735">
    <property type="entry name" value="NAD(P)-binding Rossmann-fold domains"/>
    <property type="match status" value="1"/>
</dbReference>
<keyword evidence="7" id="KW-0324">Glycolysis</keyword>
<keyword evidence="5" id="KW-0560">Oxidoreductase</keyword>
<dbReference type="AlphaFoldDB" id="A0AAW0JGE2"/>
<proteinExistence type="inferred from homology"/>
<evidence type="ECO:0000313" key="11">
    <source>
        <dbReference type="Proteomes" id="UP001488838"/>
    </source>
</evidence>
<dbReference type="PANTHER" id="PTHR10836">
    <property type="entry name" value="GLYCERALDEHYDE 3-PHOSPHATE DEHYDROGENASE"/>
    <property type="match status" value="1"/>
</dbReference>
<evidence type="ECO:0000256" key="1">
    <source>
        <dbReference type="ARBA" id="ARBA00004869"/>
    </source>
</evidence>
<dbReference type="GO" id="GO:0004365">
    <property type="term" value="F:glyceraldehyde-3-phosphate dehydrogenase (NAD+) (phosphorylating) activity"/>
    <property type="evidence" value="ECO:0007669"/>
    <property type="project" value="UniProtKB-EC"/>
</dbReference>
<dbReference type="EMBL" id="JBBHLL010000038">
    <property type="protein sequence ID" value="KAK7825713.1"/>
    <property type="molecule type" value="Genomic_DNA"/>
</dbReference>
<sequence>MAHSPTQKQDPTNIKWDDTGAQYVVESTDVFITMEKAGAHLKREPKESVIMSVPSTDAPMIVKGVNHEKFDD</sequence>
<dbReference type="Gene3D" id="3.40.50.720">
    <property type="entry name" value="NAD(P)-binding Rossmann-like Domain"/>
    <property type="match status" value="1"/>
</dbReference>
<evidence type="ECO:0000256" key="6">
    <source>
        <dbReference type="ARBA" id="ARBA00023027"/>
    </source>
</evidence>
<dbReference type="InterPro" id="IPR020831">
    <property type="entry name" value="GlycerAld/Erythrose_P_DH"/>
</dbReference>
<comment type="catalytic activity">
    <reaction evidence="8">
        <text>D-glyceraldehyde 3-phosphate + phosphate + NAD(+) = (2R)-3-phospho-glyceroyl phosphate + NADH + H(+)</text>
        <dbReference type="Rhea" id="RHEA:10300"/>
        <dbReference type="ChEBI" id="CHEBI:15378"/>
        <dbReference type="ChEBI" id="CHEBI:43474"/>
        <dbReference type="ChEBI" id="CHEBI:57540"/>
        <dbReference type="ChEBI" id="CHEBI:57604"/>
        <dbReference type="ChEBI" id="CHEBI:57945"/>
        <dbReference type="ChEBI" id="CHEBI:59776"/>
        <dbReference type="EC" id="1.2.1.12"/>
    </reaction>
</comment>
<evidence type="ECO:0000256" key="3">
    <source>
        <dbReference type="ARBA" id="ARBA00013119"/>
    </source>
</evidence>
<comment type="pathway">
    <text evidence="1">Carbohydrate degradation; glycolysis; pyruvate from D-glyceraldehyde 3-phosphate: step 1/5.</text>
</comment>
<dbReference type="GO" id="GO:0006096">
    <property type="term" value="P:glycolytic process"/>
    <property type="evidence" value="ECO:0007669"/>
    <property type="project" value="UniProtKB-KW"/>
</dbReference>
<feature type="domain" description="Glyceraldehyde 3-phosphate dehydrogenase NAD(P) binding" evidence="9">
    <location>
        <begin position="1"/>
        <end position="71"/>
    </location>
</feature>
<name>A0AAW0JGE2_MYOGA</name>
<evidence type="ECO:0000256" key="5">
    <source>
        <dbReference type="ARBA" id="ARBA00023002"/>
    </source>
</evidence>
<comment type="caution">
    <text evidence="10">The sequence shown here is derived from an EMBL/GenBank/DDBJ whole genome shotgun (WGS) entry which is preliminary data.</text>
</comment>
<dbReference type="GO" id="GO:0005829">
    <property type="term" value="C:cytosol"/>
    <property type="evidence" value="ECO:0007669"/>
    <property type="project" value="TreeGrafter"/>
</dbReference>
<dbReference type="EC" id="1.2.1.12" evidence="3"/>
<evidence type="ECO:0000256" key="2">
    <source>
        <dbReference type="ARBA" id="ARBA00007406"/>
    </source>
</evidence>
<evidence type="ECO:0000256" key="4">
    <source>
        <dbReference type="ARBA" id="ARBA00022490"/>
    </source>
</evidence>